<dbReference type="Gene3D" id="3.40.50.10490">
    <property type="entry name" value="Glucose-6-phosphate isomerase like protein, domain 1"/>
    <property type="match status" value="2"/>
</dbReference>
<sequence length="398" mass="41599">MAVNPSLHSGGALADLLAAAPAQQTARGYADTLREILQQPETWTATAQQLSALLTEPAWREALDAAACLVLTGSGSSHYVGEVLANGLQARLGKPVLAVPAGTLLTHWRGALPAGALLVSFARSGDSPESLAVAEAVFQGRPECRHLAITCNAQGGLARRYRERDGALAAVLDARTNDRSLVMTSSFTNLVLAGRSLAFADDTAAYRTVAQQAAQLCRRLFAQYADAIAAFAAADFDDVCYLGSGAHYGAARESALKMLEMTGGEVRTLAETFLGLRHGPMSALRRGTALVAFVSGDAAVRDYELHLLRELRHKGLAVRRLLLGENLPPDSVGADDLCIDLPGLCALGDDAAALLGAVAGQLLAFFRCLQTGHRPDAPSQGVLTRVVPSIGAGGRSPA</sequence>
<dbReference type="PANTHER" id="PTHR10937">
    <property type="entry name" value="GLUCOSAMINE--FRUCTOSE-6-PHOSPHATE AMINOTRANSFERASE, ISOMERIZING"/>
    <property type="match status" value="1"/>
</dbReference>
<name>A0ABT1QYE5_9GAMM</name>
<evidence type="ECO:0000259" key="1">
    <source>
        <dbReference type="PROSITE" id="PS51464"/>
    </source>
</evidence>
<dbReference type="Proteomes" id="UP001165498">
    <property type="component" value="Unassembled WGS sequence"/>
</dbReference>
<reference evidence="2" key="1">
    <citation type="submission" date="2022-07" db="EMBL/GenBank/DDBJ databases">
        <title>Tahibacter sp., a new gammaproteobacterium isolated from the silt sample collected at pig farm.</title>
        <authorList>
            <person name="Chen H."/>
        </authorList>
    </citation>
    <scope>NUCLEOTIDE SEQUENCE</scope>
    <source>
        <strain evidence="2">P2K</strain>
    </source>
</reference>
<accession>A0ABT1QYE5</accession>
<feature type="domain" description="SIS" evidence="1">
    <location>
        <begin position="227"/>
        <end position="378"/>
    </location>
</feature>
<feature type="domain" description="SIS" evidence="1">
    <location>
        <begin position="59"/>
        <end position="214"/>
    </location>
</feature>
<dbReference type="EMBL" id="JANFQO010000028">
    <property type="protein sequence ID" value="MCQ4167314.1"/>
    <property type="molecule type" value="Genomic_DNA"/>
</dbReference>
<dbReference type="InterPro" id="IPR046348">
    <property type="entry name" value="SIS_dom_sf"/>
</dbReference>
<dbReference type="SUPFAM" id="SSF53697">
    <property type="entry name" value="SIS domain"/>
    <property type="match status" value="1"/>
</dbReference>
<dbReference type="RefSeq" id="WP_255916502.1">
    <property type="nucleotide sequence ID" value="NZ_JANFQO010000028.1"/>
</dbReference>
<organism evidence="2 3">
    <name type="scientific">Tahibacter harae</name>
    <dbReference type="NCBI Taxonomy" id="2963937"/>
    <lineage>
        <taxon>Bacteria</taxon>
        <taxon>Pseudomonadati</taxon>
        <taxon>Pseudomonadota</taxon>
        <taxon>Gammaproteobacteria</taxon>
        <taxon>Lysobacterales</taxon>
        <taxon>Rhodanobacteraceae</taxon>
        <taxon>Tahibacter</taxon>
    </lineage>
</organism>
<comment type="caution">
    <text evidence="2">The sequence shown here is derived from an EMBL/GenBank/DDBJ whole genome shotgun (WGS) entry which is preliminary data.</text>
</comment>
<gene>
    <name evidence="2" type="ORF">NM961_21580</name>
</gene>
<dbReference type="InterPro" id="IPR001347">
    <property type="entry name" value="SIS_dom"/>
</dbReference>
<protein>
    <submittedName>
        <fullName evidence="2">SIS domain-containing protein</fullName>
    </submittedName>
</protein>
<dbReference type="PROSITE" id="PS51464">
    <property type="entry name" value="SIS"/>
    <property type="match status" value="2"/>
</dbReference>
<dbReference type="PANTHER" id="PTHR10937:SF4">
    <property type="entry name" value="GLUCOSAMINE-6-PHOSPHATE DEAMINASE"/>
    <property type="match status" value="1"/>
</dbReference>
<proteinExistence type="predicted"/>
<keyword evidence="3" id="KW-1185">Reference proteome</keyword>
<evidence type="ECO:0000313" key="3">
    <source>
        <dbReference type="Proteomes" id="UP001165498"/>
    </source>
</evidence>
<evidence type="ECO:0000313" key="2">
    <source>
        <dbReference type="EMBL" id="MCQ4167314.1"/>
    </source>
</evidence>